<dbReference type="InterPro" id="IPR009875">
    <property type="entry name" value="PilZ_domain"/>
</dbReference>
<dbReference type="SUPFAM" id="SSF141371">
    <property type="entry name" value="PilZ domain-like"/>
    <property type="match status" value="1"/>
</dbReference>
<dbReference type="Pfam" id="PF07238">
    <property type="entry name" value="PilZ"/>
    <property type="match status" value="1"/>
</dbReference>
<accession>E6PDW5</accession>
<proteinExistence type="predicted"/>
<sequence length="128" mass="14387">MTDGKDRVAATAGDDGDAANKRYGLRLRKFIDIVVEDPFSAMLFRGAIADISPTGMRAMVDQYLPVGSKYTITMKRSPFLRMRGLVRWIRPSANETFQIGVQFIEVAPEDAKRLSTFIEIEQQRLTNG</sequence>
<feature type="domain" description="PilZ" evidence="1">
    <location>
        <begin position="28"/>
        <end position="118"/>
    </location>
</feature>
<protein>
    <recommendedName>
        <fullName evidence="1">PilZ domain-containing protein</fullName>
    </recommendedName>
</protein>
<dbReference type="EMBL" id="CABL01000002">
    <property type="protein sequence ID" value="CBH74650.1"/>
    <property type="molecule type" value="Genomic_DNA"/>
</dbReference>
<organism evidence="2">
    <name type="scientific">mine drainage metagenome</name>
    <dbReference type="NCBI Taxonomy" id="410659"/>
    <lineage>
        <taxon>unclassified sequences</taxon>
        <taxon>metagenomes</taxon>
        <taxon>ecological metagenomes</taxon>
    </lineage>
</organism>
<name>E6PDW5_9ZZZZ</name>
<dbReference type="Gene3D" id="2.40.10.220">
    <property type="entry name" value="predicted glycosyltransferase like domains"/>
    <property type="match status" value="1"/>
</dbReference>
<dbReference type="AlphaFoldDB" id="E6PDW5"/>
<evidence type="ECO:0000259" key="1">
    <source>
        <dbReference type="Pfam" id="PF07238"/>
    </source>
</evidence>
<reference evidence="2" key="1">
    <citation type="submission" date="2009-10" db="EMBL/GenBank/DDBJ databases">
        <title>Diversity of trophic interactions inside an arsenic-rich microbial ecosystem.</title>
        <authorList>
            <person name="Bertin P.N."/>
            <person name="Heinrich-Salmeron A."/>
            <person name="Pelletier E."/>
            <person name="Goulhen-Chollet F."/>
            <person name="Arsene-Ploetze F."/>
            <person name="Gallien S."/>
            <person name="Calteau A."/>
            <person name="Vallenet D."/>
            <person name="Casiot C."/>
            <person name="Chane-Woon-Ming B."/>
            <person name="Giloteaux L."/>
            <person name="Barakat M."/>
            <person name="Bonnefoy V."/>
            <person name="Bruneel O."/>
            <person name="Chandler M."/>
            <person name="Cleiss J."/>
            <person name="Duran R."/>
            <person name="Elbaz-Poulichet F."/>
            <person name="Fonknechten N."/>
            <person name="Lauga B."/>
            <person name="Mornico D."/>
            <person name="Ortet P."/>
            <person name="Schaeffer C."/>
            <person name="Siguier P."/>
            <person name="Alexander Thil Smith A."/>
            <person name="Van Dorsselaer A."/>
            <person name="Weissenbach J."/>
            <person name="Medigue C."/>
            <person name="Le Paslier D."/>
        </authorList>
    </citation>
    <scope>NUCLEOTIDE SEQUENCE</scope>
</reference>
<dbReference type="GO" id="GO:0035438">
    <property type="term" value="F:cyclic-di-GMP binding"/>
    <property type="evidence" value="ECO:0007669"/>
    <property type="project" value="InterPro"/>
</dbReference>
<gene>
    <name evidence="2" type="ORF">CARN1_1753</name>
</gene>
<comment type="caution">
    <text evidence="2">The sequence shown here is derived from an EMBL/GenBank/DDBJ whole genome shotgun (WGS) entry which is preliminary data.</text>
</comment>
<evidence type="ECO:0000313" key="2">
    <source>
        <dbReference type="EMBL" id="CBH74650.1"/>
    </source>
</evidence>